<dbReference type="EMBL" id="CAAALY010265428">
    <property type="protein sequence ID" value="VEL40563.1"/>
    <property type="molecule type" value="Genomic_DNA"/>
</dbReference>
<evidence type="ECO:0000313" key="2">
    <source>
        <dbReference type="EMBL" id="VEL40563.1"/>
    </source>
</evidence>
<feature type="compositionally biased region" description="Polar residues" evidence="1">
    <location>
        <begin position="54"/>
        <end position="63"/>
    </location>
</feature>
<dbReference type="Proteomes" id="UP000784294">
    <property type="component" value="Unassembled WGS sequence"/>
</dbReference>
<dbReference type="AlphaFoldDB" id="A0A3S5FGV4"/>
<evidence type="ECO:0000313" key="3">
    <source>
        <dbReference type="Proteomes" id="UP000784294"/>
    </source>
</evidence>
<gene>
    <name evidence="2" type="ORF">PXEA_LOCUS34003</name>
</gene>
<reference evidence="2" key="1">
    <citation type="submission" date="2018-11" db="EMBL/GenBank/DDBJ databases">
        <authorList>
            <consortium name="Pathogen Informatics"/>
        </authorList>
    </citation>
    <scope>NUCLEOTIDE SEQUENCE</scope>
</reference>
<comment type="caution">
    <text evidence="2">The sequence shown here is derived from an EMBL/GenBank/DDBJ whole genome shotgun (WGS) entry which is preliminary data.</text>
</comment>
<protein>
    <submittedName>
        <fullName evidence="2">Uncharacterized protein</fullName>
    </submittedName>
</protein>
<feature type="region of interest" description="Disordered" evidence="1">
    <location>
        <begin position="31"/>
        <end position="96"/>
    </location>
</feature>
<keyword evidence="3" id="KW-1185">Reference proteome</keyword>
<evidence type="ECO:0000256" key="1">
    <source>
        <dbReference type="SAM" id="MobiDB-lite"/>
    </source>
</evidence>
<accession>A0A3S5FGV4</accession>
<sequence length="96" mass="9972">MSLQPCSEFNETFQTAGVAISDPLLPSFTTNRLEAKGLHAKPTPEPSRGIAPRSNPSTGQTGALHSPGHSRKSEVNSLGSSRRAAGVTSASVSGWL</sequence>
<proteinExistence type="predicted"/>
<name>A0A3S5FGV4_9PLAT</name>
<organism evidence="2 3">
    <name type="scientific">Protopolystoma xenopodis</name>
    <dbReference type="NCBI Taxonomy" id="117903"/>
    <lineage>
        <taxon>Eukaryota</taxon>
        <taxon>Metazoa</taxon>
        <taxon>Spiralia</taxon>
        <taxon>Lophotrochozoa</taxon>
        <taxon>Platyhelminthes</taxon>
        <taxon>Monogenea</taxon>
        <taxon>Polyopisthocotylea</taxon>
        <taxon>Polystomatidea</taxon>
        <taxon>Polystomatidae</taxon>
        <taxon>Protopolystoma</taxon>
    </lineage>
</organism>